<proteinExistence type="predicted"/>
<evidence type="ECO:0000256" key="1">
    <source>
        <dbReference type="SAM" id="MobiDB-lite"/>
    </source>
</evidence>
<evidence type="ECO:0000313" key="3">
    <source>
        <dbReference type="Proteomes" id="UP000772434"/>
    </source>
</evidence>
<feature type="region of interest" description="Disordered" evidence="1">
    <location>
        <begin position="1"/>
        <end position="63"/>
    </location>
</feature>
<dbReference type="InterPro" id="IPR001680">
    <property type="entry name" value="WD40_rpt"/>
</dbReference>
<accession>A0A9P5Q823</accession>
<dbReference type="InterPro" id="IPR036322">
    <property type="entry name" value="WD40_repeat_dom_sf"/>
</dbReference>
<dbReference type="InterPro" id="IPR015943">
    <property type="entry name" value="WD40/YVTN_repeat-like_dom_sf"/>
</dbReference>
<dbReference type="Gene3D" id="2.130.10.10">
    <property type="entry name" value="YVTN repeat-like/Quinoprotein amine dehydrogenase"/>
    <property type="match status" value="1"/>
</dbReference>
<dbReference type="PANTHER" id="PTHR47232:SF1">
    <property type="entry name" value="TRANSDUCIN FAMILY PROTEIN _ WD-40 REPEAT FAMILY PROTEIN"/>
    <property type="match status" value="1"/>
</dbReference>
<gene>
    <name evidence="2" type="ORF">BDP27DRAFT_1255179</name>
</gene>
<dbReference type="PANTHER" id="PTHR47232">
    <property type="entry name" value="TRANSDUCIN FAMILY PROTEIN / WD-40 REPEAT FAMILY PROTEIN"/>
    <property type="match status" value="1"/>
</dbReference>
<dbReference type="SMART" id="SM00320">
    <property type="entry name" value="WD40"/>
    <property type="match status" value="4"/>
</dbReference>
<feature type="compositionally biased region" description="Polar residues" evidence="1">
    <location>
        <begin position="10"/>
        <end position="40"/>
    </location>
</feature>
<dbReference type="EMBL" id="JADNRY010000006">
    <property type="protein sequence ID" value="KAF9076378.1"/>
    <property type="molecule type" value="Genomic_DNA"/>
</dbReference>
<dbReference type="SUPFAM" id="SSF50978">
    <property type="entry name" value="WD40 repeat-like"/>
    <property type="match status" value="1"/>
</dbReference>
<organism evidence="2 3">
    <name type="scientific">Rhodocollybia butyracea</name>
    <dbReference type="NCBI Taxonomy" id="206335"/>
    <lineage>
        <taxon>Eukaryota</taxon>
        <taxon>Fungi</taxon>
        <taxon>Dikarya</taxon>
        <taxon>Basidiomycota</taxon>
        <taxon>Agaricomycotina</taxon>
        <taxon>Agaricomycetes</taxon>
        <taxon>Agaricomycetidae</taxon>
        <taxon>Agaricales</taxon>
        <taxon>Marasmiineae</taxon>
        <taxon>Omphalotaceae</taxon>
        <taxon>Rhodocollybia</taxon>
    </lineage>
</organism>
<dbReference type="AlphaFoldDB" id="A0A9P5Q823"/>
<name>A0A9P5Q823_9AGAR</name>
<dbReference type="Proteomes" id="UP000772434">
    <property type="component" value="Unassembled WGS sequence"/>
</dbReference>
<evidence type="ECO:0000313" key="2">
    <source>
        <dbReference type="EMBL" id="KAF9076378.1"/>
    </source>
</evidence>
<keyword evidence="3" id="KW-1185">Reference proteome</keyword>
<comment type="caution">
    <text evidence="2">The sequence shown here is derived from an EMBL/GenBank/DDBJ whole genome shotgun (WGS) entry which is preliminary data.</text>
</comment>
<sequence>MPPSERSRQSRGFSSGTLLITSPRTRGYSQTNLNTPQSFTSSVLSLGPSPPVARFQENPSPPINSSCGVNVSFQHPSSTKNGCRSNDASRYRLHVRECDATRVYTGKNDKVRRVLTNDTSLAYLVSMRGTIDTVDTASVIRRDPIPQKRSHIVTMLDDACLVSDGCRDFAILGHVCDDASQVSLIRIEQNSIVHAVSLKRPWNISRRGGVGSLCTMDQLTFATGGYDHVVHLWKLNQNYSSAFAQPLAISHSKVVQSLLPVCDTSHKLMTAGADCKVHVYDLSSERVVNTIKTSKSVYHLHGTHSPFCTLIELGHLELQFELRDHRMVPVQAVQRFGYPAGQTPGRYMKGASLDACQLFSCGDKKGNVRLWDLRNTDKIVSETSCFPKSQRVAQVLFHNSRLLASSENGEISVIDYLAAS</sequence>
<protein>
    <submittedName>
        <fullName evidence="2">WD40-repeat-containing domain protein</fullName>
    </submittedName>
</protein>
<reference evidence="2" key="1">
    <citation type="submission" date="2020-11" db="EMBL/GenBank/DDBJ databases">
        <authorList>
            <consortium name="DOE Joint Genome Institute"/>
            <person name="Ahrendt S."/>
            <person name="Riley R."/>
            <person name="Andreopoulos W."/>
            <person name="Labutti K."/>
            <person name="Pangilinan J."/>
            <person name="Ruiz-Duenas F.J."/>
            <person name="Barrasa J.M."/>
            <person name="Sanchez-Garcia M."/>
            <person name="Camarero S."/>
            <person name="Miyauchi S."/>
            <person name="Serrano A."/>
            <person name="Linde D."/>
            <person name="Babiker R."/>
            <person name="Drula E."/>
            <person name="Ayuso-Fernandez I."/>
            <person name="Pacheco R."/>
            <person name="Padilla G."/>
            <person name="Ferreira P."/>
            <person name="Barriuso J."/>
            <person name="Kellner H."/>
            <person name="Castanera R."/>
            <person name="Alfaro M."/>
            <person name="Ramirez L."/>
            <person name="Pisabarro A.G."/>
            <person name="Kuo A."/>
            <person name="Tritt A."/>
            <person name="Lipzen A."/>
            <person name="He G."/>
            <person name="Yan M."/>
            <person name="Ng V."/>
            <person name="Cullen D."/>
            <person name="Martin F."/>
            <person name="Rosso M.-N."/>
            <person name="Henrissat B."/>
            <person name="Hibbett D."/>
            <person name="Martinez A.T."/>
            <person name="Grigoriev I.V."/>
        </authorList>
    </citation>
    <scope>NUCLEOTIDE SEQUENCE</scope>
    <source>
        <strain evidence="2">AH 40177</strain>
    </source>
</reference>
<dbReference type="OrthoDB" id="1897642at2759"/>